<keyword evidence="1" id="KW-0479">Metal-binding</keyword>
<dbReference type="InterPro" id="IPR036236">
    <property type="entry name" value="Znf_C2H2_sf"/>
</dbReference>
<proteinExistence type="predicted"/>
<protein>
    <recommendedName>
        <fullName evidence="3">C2H2-type domain-containing protein</fullName>
    </recommendedName>
</protein>
<dbReference type="EMBL" id="HG670306">
    <property type="protein sequence ID" value="CDM84836.1"/>
    <property type="molecule type" value="Genomic_DNA"/>
</dbReference>
<evidence type="ECO:0000256" key="2">
    <source>
        <dbReference type="SAM" id="MobiDB-lite"/>
    </source>
</evidence>
<accession>A0A077RWU8</accession>
<dbReference type="AlphaFoldDB" id="A0A077RWU8"/>
<feature type="region of interest" description="Disordered" evidence="2">
    <location>
        <begin position="214"/>
        <end position="240"/>
    </location>
</feature>
<dbReference type="HOGENOM" id="CLU_1158135_0_0_1"/>
<evidence type="ECO:0000259" key="3">
    <source>
        <dbReference type="PROSITE" id="PS50157"/>
    </source>
</evidence>
<dbReference type="PROSITE" id="PS50157">
    <property type="entry name" value="ZINC_FINGER_C2H2_2"/>
    <property type="match status" value="1"/>
</dbReference>
<evidence type="ECO:0000313" key="5">
    <source>
        <dbReference type="EMBL" id="CDM84851.1"/>
    </source>
</evidence>
<keyword evidence="1" id="KW-0862">Zinc</keyword>
<reference evidence="5" key="1">
    <citation type="journal article" date="2014" name="Science">
        <title>Structural and functional partitioning of bread wheat chromosome 3B.</title>
        <authorList>
            <person name="Choulet F."/>
            <person name="Alberti A."/>
            <person name="Theil S."/>
            <person name="Glover N."/>
            <person name="Barbe V."/>
            <person name="Daron J."/>
            <person name="Pingault L."/>
            <person name="Sourdille P."/>
            <person name="Couloux A."/>
            <person name="Paux E."/>
            <person name="Leroy P."/>
            <person name="Mangenot S."/>
            <person name="Guilhot N."/>
            <person name="Le Gouis J."/>
            <person name="Balfourier F."/>
            <person name="Alaux M."/>
            <person name="Jamilloux V."/>
            <person name="Poulain J."/>
            <person name="Durand C."/>
            <person name="Bellec A."/>
            <person name="Gaspin C."/>
            <person name="Safar J."/>
            <person name="Dolezel J."/>
            <person name="Rogers J."/>
            <person name="Vandepoele K."/>
            <person name="Aury J.M."/>
            <person name="Mayer K."/>
            <person name="Berges H."/>
            <person name="Quesneville H."/>
            <person name="Wincker P."/>
            <person name="Feuillet C."/>
        </authorList>
    </citation>
    <scope>NUCLEOTIDE SEQUENCE</scope>
</reference>
<dbReference type="SUPFAM" id="SSF57667">
    <property type="entry name" value="beta-beta-alpha zinc fingers"/>
    <property type="match status" value="1"/>
</dbReference>
<organism evidence="5">
    <name type="scientific">Triticum aestivum</name>
    <name type="common">Wheat</name>
    <dbReference type="NCBI Taxonomy" id="4565"/>
    <lineage>
        <taxon>Eukaryota</taxon>
        <taxon>Viridiplantae</taxon>
        <taxon>Streptophyta</taxon>
        <taxon>Embryophyta</taxon>
        <taxon>Tracheophyta</taxon>
        <taxon>Spermatophyta</taxon>
        <taxon>Magnoliopsida</taxon>
        <taxon>Liliopsida</taxon>
        <taxon>Poales</taxon>
        <taxon>Poaceae</taxon>
        <taxon>BOP clade</taxon>
        <taxon>Pooideae</taxon>
        <taxon>Triticodae</taxon>
        <taxon>Triticeae</taxon>
        <taxon>Triticinae</taxon>
        <taxon>Triticum</taxon>
    </lineage>
</organism>
<name>A0A077RWU8_WHEAT</name>
<gene>
    <name evidence="4" type="ORF">TRAES_3BF093900010CFD_c1</name>
    <name evidence="5" type="ORF">TRAES_3BF110800010CFD_c1</name>
</gene>
<evidence type="ECO:0000256" key="1">
    <source>
        <dbReference type="PROSITE-ProRule" id="PRU00042"/>
    </source>
</evidence>
<dbReference type="PROSITE" id="PS00028">
    <property type="entry name" value="ZINC_FINGER_C2H2_1"/>
    <property type="match status" value="1"/>
</dbReference>
<dbReference type="GO" id="GO:0008270">
    <property type="term" value="F:zinc ion binding"/>
    <property type="evidence" value="ECO:0007669"/>
    <property type="project" value="UniProtKB-KW"/>
</dbReference>
<dbReference type="InterPro" id="IPR013087">
    <property type="entry name" value="Znf_C2H2_type"/>
</dbReference>
<evidence type="ECO:0000313" key="4">
    <source>
        <dbReference type="EMBL" id="CDM84836.1"/>
    </source>
</evidence>
<dbReference type="Gene3D" id="3.30.160.60">
    <property type="entry name" value="Classic Zinc Finger"/>
    <property type="match status" value="1"/>
</dbReference>
<sequence>MTTSSPSVLSVPLSKLAGEAPTPAGLVGALLPVANCPNHATGCAMATPTRATYLARRSPKKRCARRWTASSAVCIHRLRRQELYRHALKEPEAQPRKVEPATEILFLCSYDNCGKTFVDVAALRKHAHVHGERQYFLPGARLWENVSCERKLLYAFTICSLRSTMVCFSSCEGVLLPPLLGIGGKPYLSPSPSPPPPSHLCRYLGREGGALTGARAERMGGGGCPHGSNVSDLGIQKDER</sequence>
<dbReference type="EMBL" id="HG670306">
    <property type="protein sequence ID" value="CDM84851.1"/>
    <property type="molecule type" value="Genomic_DNA"/>
</dbReference>
<keyword evidence="1" id="KW-0863">Zinc-finger</keyword>
<feature type="domain" description="C2H2-type" evidence="3">
    <location>
        <begin position="106"/>
        <end position="135"/>
    </location>
</feature>